<keyword evidence="7" id="KW-1185">Reference proteome</keyword>
<dbReference type="EMBL" id="AAXKXX010000006">
    <property type="protein sequence ID" value="EGQ4384627.1"/>
    <property type="molecule type" value="Genomic_DNA"/>
</dbReference>
<evidence type="ECO:0000313" key="6">
    <source>
        <dbReference type="Proteomes" id="UP000256409"/>
    </source>
</evidence>
<dbReference type="EMBL" id="QQPC01000041">
    <property type="protein sequence ID" value="REA81575.1"/>
    <property type="molecule type" value="Genomic_DNA"/>
</dbReference>
<keyword evidence="1" id="KW-0732">Signal</keyword>
<evidence type="ECO:0000313" key="3">
    <source>
        <dbReference type="EMBL" id="PWZ97839.1"/>
    </source>
</evidence>
<reference evidence="4" key="2">
    <citation type="journal article" date="2018" name="Vet. Microbiol.">
        <title>Methicillin-resistant staphylococci amongst veterinary personnel, personnel-owned pets, patients and the hospital environment of two small animal veterinary hospitals.</title>
        <authorList>
            <person name="Worthing K.A."/>
            <person name="Brown J."/>
            <person name="Gerber L."/>
            <person name="Abraham S."/>
            <person name="Trott D."/>
            <person name="Norris J.M."/>
        </authorList>
    </citation>
    <scope>NUCLEOTIDE SEQUENCE</scope>
    <source>
        <strain evidence="4">ST496-2</strain>
    </source>
</reference>
<evidence type="ECO:0000313" key="5">
    <source>
        <dbReference type="Proteomes" id="UP000246351"/>
    </source>
</evidence>
<dbReference type="OMA" id="TRISMTY"/>
<dbReference type="EMBL" id="QEIV01001109">
    <property type="protein sequence ID" value="PWZ97839.1"/>
    <property type="molecule type" value="Genomic_DNA"/>
</dbReference>
<dbReference type="InterPro" id="IPR058116">
    <property type="entry name" value="SA0570-like"/>
</dbReference>
<name>A0A161WGN8_STAPS</name>
<evidence type="ECO:0000256" key="1">
    <source>
        <dbReference type="SAM" id="SignalP"/>
    </source>
</evidence>
<reference evidence="6" key="3">
    <citation type="journal article" date="2018" name="Vet. Microbiol.">
        <title>Molecular epidemiology of methicillin-resistant staphylococci amongst veterinary personnel, personnel-owned pets, patients and the hospital environment of two companion animal veterinary hospitals.</title>
        <authorList>
            <person name="Worthing K.A."/>
            <person name="Brown J."/>
            <person name="Gerber L."/>
            <person name="Abraham S."/>
            <person name="Trott D."/>
            <person name="Norris J.M."/>
        </authorList>
    </citation>
    <scope>NUCLEOTIDE SEQUENCE [LARGE SCALE GENOMIC DNA]</scope>
    <source>
        <strain evidence="6">ST496-2</strain>
    </source>
</reference>
<reference evidence="3 5" key="1">
    <citation type="journal article" date="2018" name="Vet. Microbiol.">
        <title>Clonal diversity and geographic distribution of methicillin-resistant Staphylococcus pseudintermedius from Australian animals: Discovery of novel sequence types.</title>
        <authorList>
            <person name="Worthing K.A."/>
            <person name="Abraham S."/>
            <person name="Coombs G.W."/>
            <person name="Pang S."/>
            <person name="Saputra S."/>
            <person name="Jordan D."/>
            <person name="Trott D.J."/>
            <person name="Norris J.M."/>
        </authorList>
    </citation>
    <scope>NUCLEOTIDE SEQUENCE [LARGE SCALE GENOMIC DNA]</scope>
    <source>
        <strain evidence="3 5">ST71 3</strain>
    </source>
</reference>
<dbReference type="eggNOG" id="ENOG503056J">
    <property type="taxonomic scope" value="Bacteria"/>
</dbReference>
<gene>
    <name evidence="3" type="ORF">DD924_11495</name>
    <name evidence="4" type="ORF">DV961_07370</name>
    <name evidence="2" type="ORF">EGV54_05900</name>
</gene>
<dbReference type="Proteomes" id="UP000600220">
    <property type="component" value="Unassembled WGS sequence"/>
</dbReference>
<dbReference type="AlphaFoldDB" id="A0A161WGN8"/>
<proteinExistence type="predicted"/>
<feature type="chain" id="PRO_5044549333" evidence="1">
    <location>
        <begin position="21"/>
        <end position="167"/>
    </location>
</feature>
<evidence type="ECO:0000313" key="7">
    <source>
        <dbReference type="Proteomes" id="UP000600220"/>
    </source>
</evidence>
<reference evidence="2 7" key="4">
    <citation type="submission" date="2018-11" db="EMBL/GenBank/DDBJ databases">
        <authorList>
            <consortium name="Veterinary Laboratory Investigation and Response Network"/>
        </authorList>
    </citation>
    <scope>NUCLEOTIDE SEQUENCE [LARGE SCALE GENOMIC DNA]</scope>
    <source>
        <strain evidence="2 7">SPSE-18-VL-LA-PA-Ryan-0021</strain>
    </source>
</reference>
<dbReference type="GeneID" id="93824455"/>
<evidence type="ECO:0000313" key="4">
    <source>
        <dbReference type="EMBL" id="REA81575.1"/>
    </source>
</evidence>
<dbReference type="Proteomes" id="UP000246351">
    <property type="component" value="Unassembled WGS sequence"/>
</dbReference>
<organism evidence="3 5">
    <name type="scientific">Staphylococcus pseudintermedius</name>
    <dbReference type="NCBI Taxonomy" id="283734"/>
    <lineage>
        <taxon>Bacteria</taxon>
        <taxon>Bacillati</taxon>
        <taxon>Bacillota</taxon>
        <taxon>Bacilli</taxon>
        <taxon>Bacillales</taxon>
        <taxon>Staphylococcaceae</taxon>
        <taxon>Staphylococcus</taxon>
        <taxon>Staphylococcus intermedius group</taxon>
    </lineage>
</organism>
<dbReference type="STRING" id="937773.SPSINT_0312"/>
<dbReference type="RefSeq" id="WP_014614659.1">
    <property type="nucleotide sequence ID" value="NZ_AP019372.1"/>
</dbReference>
<protein>
    <submittedName>
        <fullName evidence="3">Uncharacterized protein</fullName>
    </submittedName>
</protein>
<evidence type="ECO:0000313" key="2">
    <source>
        <dbReference type="EMBL" id="EGQ4384627.1"/>
    </source>
</evidence>
<dbReference type="NCBIfam" id="NF047391">
    <property type="entry name" value="SA0570_fam"/>
    <property type="match status" value="1"/>
</dbReference>
<dbReference type="OrthoDB" id="2399156at2"/>
<dbReference type="Proteomes" id="UP000256409">
    <property type="component" value="Unassembled WGS sequence"/>
</dbReference>
<accession>A0A161WGN8</accession>
<sequence length="167" mass="18392">MKKLVSAMLITGLTFSGIYAGTADAMSGNTLESVKSLQHGDRTVEGVTIGERMSDVFRDKGHGIHTKEAYGHHHYYEIHTKDGVMIVTASGAGRHAKVTRVSMIYNKLNGPKYQEVKDQVSARAIKREHHNHVTGGSGYISDGKVAYQFATSTPKNQTLKLYRIDVE</sequence>
<comment type="caution">
    <text evidence="3">The sequence shown here is derived from an EMBL/GenBank/DDBJ whole genome shotgun (WGS) entry which is preliminary data.</text>
</comment>
<feature type="signal peptide" evidence="1">
    <location>
        <begin position="1"/>
        <end position="20"/>
    </location>
</feature>